<dbReference type="EMBL" id="KE346357">
    <property type="protein sequence ID" value="EXC35203.1"/>
    <property type="molecule type" value="Genomic_DNA"/>
</dbReference>
<accession>W9SMN4</accession>
<keyword evidence="2" id="KW-1185">Reference proteome</keyword>
<name>W9SMN4_9ROSA</name>
<evidence type="ECO:0000313" key="2">
    <source>
        <dbReference type="Proteomes" id="UP000030645"/>
    </source>
</evidence>
<proteinExistence type="predicted"/>
<gene>
    <name evidence="1" type="ORF">L484_022757</name>
</gene>
<dbReference type="Proteomes" id="UP000030645">
    <property type="component" value="Unassembled WGS sequence"/>
</dbReference>
<sequence length="76" mass="9000">MNFFTLSPVPLAFDLPFLLFAGDLGRSSRRISSYLALEKIWMEKNEKIDGTFGLFHRLYYRHVEEGKQYPVLCRRL</sequence>
<protein>
    <submittedName>
        <fullName evidence="1">Uncharacterized protein</fullName>
    </submittedName>
</protein>
<organism evidence="1 2">
    <name type="scientific">Morus notabilis</name>
    <dbReference type="NCBI Taxonomy" id="981085"/>
    <lineage>
        <taxon>Eukaryota</taxon>
        <taxon>Viridiplantae</taxon>
        <taxon>Streptophyta</taxon>
        <taxon>Embryophyta</taxon>
        <taxon>Tracheophyta</taxon>
        <taxon>Spermatophyta</taxon>
        <taxon>Magnoliopsida</taxon>
        <taxon>eudicotyledons</taxon>
        <taxon>Gunneridae</taxon>
        <taxon>Pentapetalae</taxon>
        <taxon>rosids</taxon>
        <taxon>fabids</taxon>
        <taxon>Rosales</taxon>
        <taxon>Moraceae</taxon>
        <taxon>Moreae</taxon>
        <taxon>Morus</taxon>
    </lineage>
</organism>
<reference evidence="2" key="1">
    <citation type="submission" date="2013-01" db="EMBL/GenBank/DDBJ databases">
        <title>Draft Genome Sequence of a Mulberry Tree, Morus notabilis C.K. Schneid.</title>
        <authorList>
            <person name="He N."/>
            <person name="Zhao S."/>
        </authorList>
    </citation>
    <scope>NUCLEOTIDE SEQUENCE</scope>
</reference>
<evidence type="ECO:0000313" key="1">
    <source>
        <dbReference type="EMBL" id="EXC35203.1"/>
    </source>
</evidence>
<dbReference type="AlphaFoldDB" id="W9SMN4"/>